<evidence type="ECO:0000259" key="5">
    <source>
        <dbReference type="PROSITE" id="PS51094"/>
    </source>
</evidence>
<dbReference type="PROSITE" id="PS51099">
    <property type="entry name" value="PTS_EIIB_TYPE_2"/>
    <property type="match status" value="1"/>
</dbReference>
<dbReference type="InterPro" id="IPR050661">
    <property type="entry name" value="BglG_antiterminators"/>
</dbReference>
<reference evidence="9 10" key="1">
    <citation type="submission" date="2018-10" db="EMBL/GenBank/DDBJ databases">
        <title>Phylogenomics of Brevibacillus.</title>
        <authorList>
            <person name="Dunlap C."/>
        </authorList>
    </citation>
    <scope>NUCLEOTIDE SEQUENCE [LARGE SCALE GENOMIC DNA]</scope>
    <source>
        <strain evidence="9 10">NRRL NRS 1219</strain>
    </source>
</reference>
<accession>A0A3M8AR25</accession>
<dbReference type="SUPFAM" id="SSF46785">
    <property type="entry name" value="Winged helix' DNA-binding domain"/>
    <property type="match status" value="1"/>
</dbReference>
<gene>
    <name evidence="8" type="primary">mtlR</name>
    <name evidence="8" type="ORF">BAG01nite_15130</name>
    <name evidence="9" type="ORF">EB820_16195</name>
</gene>
<feature type="domain" description="PRD" evidence="7">
    <location>
        <begin position="201"/>
        <end position="306"/>
    </location>
</feature>
<dbReference type="SUPFAM" id="SSF55804">
    <property type="entry name" value="Phoshotransferase/anion transport protein"/>
    <property type="match status" value="1"/>
</dbReference>
<evidence type="ECO:0000259" key="6">
    <source>
        <dbReference type="PROSITE" id="PS51099"/>
    </source>
</evidence>
<dbReference type="GO" id="GO:0009401">
    <property type="term" value="P:phosphoenolpyruvate-dependent sugar phosphotransferase system"/>
    <property type="evidence" value="ECO:0007669"/>
    <property type="project" value="InterPro"/>
</dbReference>
<dbReference type="EMBL" id="RHHN01000047">
    <property type="protein sequence ID" value="RNB53636.1"/>
    <property type="molecule type" value="Genomic_DNA"/>
</dbReference>
<evidence type="ECO:0000313" key="8">
    <source>
        <dbReference type="EMBL" id="GED25411.1"/>
    </source>
</evidence>
<organism evidence="9 10">
    <name type="scientific">Brevibacillus agri</name>
    <dbReference type="NCBI Taxonomy" id="51101"/>
    <lineage>
        <taxon>Bacteria</taxon>
        <taxon>Bacillati</taxon>
        <taxon>Bacillota</taxon>
        <taxon>Bacilli</taxon>
        <taxon>Bacillales</taxon>
        <taxon>Paenibacillaceae</taxon>
        <taxon>Brevibacillus</taxon>
    </lineage>
</organism>
<evidence type="ECO:0000313" key="11">
    <source>
        <dbReference type="Proteomes" id="UP000317180"/>
    </source>
</evidence>
<dbReference type="GO" id="GO:0008982">
    <property type="term" value="F:protein-N(PI)-phosphohistidine-sugar phosphotransferase activity"/>
    <property type="evidence" value="ECO:0007669"/>
    <property type="project" value="InterPro"/>
</dbReference>
<evidence type="ECO:0000256" key="2">
    <source>
        <dbReference type="ARBA" id="ARBA00022737"/>
    </source>
</evidence>
<dbReference type="SUPFAM" id="SSF63520">
    <property type="entry name" value="PTS-regulatory domain, PRD"/>
    <property type="match status" value="2"/>
</dbReference>
<dbReference type="Gene3D" id="3.40.930.10">
    <property type="entry name" value="Mannitol-specific EII, Chain A"/>
    <property type="match status" value="1"/>
</dbReference>
<evidence type="ECO:0000259" key="7">
    <source>
        <dbReference type="PROSITE" id="PS51372"/>
    </source>
</evidence>
<reference evidence="8 11" key="2">
    <citation type="submission" date="2019-06" db="EMBL/GenBank/DDBJ databases">
        <title>Whole genome shotgun sequence of Brevibacillus agri NBRC 15538.</title>
        <authorList>
            <person name="Hosoyama A."/>
            <person name="Uohara A."/>
            <person name="Ohji S."/>
            <person name="Ichikawa N."/>
        </authorList>
    </citation>
    <scope>NUCLEOTIDE SEQUENCE [LARGE SCALE GENOMIC DNA]</scope>
    <source>
        <strain evidence="8 11">NBRC 15538</strain>
    </source>
</reference>
<dbReference type="PANTHER" id="PTHR30185:SF18">
    <property type="entry name" value="TRANSCRIPTIONAL REGULATOR MTLR"/>
    <property type="match status" value="1"/>
</dbReference>
<dbReference type="InterPro" id="IPR036095">
    <property type="entry name" value="PTS_EIIB-like_sf"/>
</dbReference>
<dbReference type="InterPro" id="IPR036634">
    <property type="entry name" value="PRD_sf"/>
</dbReference>
<evidence type="ECO:0000313" key="9">
    <source>
        <dbReference type="EMBL" id="RNB53636.1"/>
    </source>
</evidence>
<dbReference type="CDD" id="cd05568">
    <property type="entry name" value="PTS_IIB_bgl_like"/>
    <property type="match status" value="1"/>
</dbReference>
<keyword evidence="1" id="KW-0808">Transferase</keyword>
<dbReference type="GO" id="GO:0006355">
    <property type="term" value="P:regulation of DNA-templated transcription"/>
    <property type="evidence" value="ECO:0007669"/>
    <property type="project" value="InterPro"/>
</dbReference>
<dbReference type="PANTHER" id="PTHR30185">
    <property type="entry name" value="CRYPTIC BETA-GLUCOSIDE BGL OPERON ANTITERMINATOR"/>
    <property type="match status" value="1"/>
</dbReference>
<dbReference type="Pfam" id="PF00874">
    <property type="entry name" value="PRD"/>
    <property type="match status" value="2"/>
</dbReference>
<sequence length="702" mass="78914">MHVSSRQRSIMEILLQEKKGITVAQIAERIGVSTRTVHRELDALDPLFAESGLELVRKTGAGVEVVGTPEQKLALKMSVLHQTTTEFTAEERKAIILCSLLAATEPVKLISLAIDLKVTTATISHDLDDLEELLGRYDLTLLRKRGYGVELLGNEASKRKAISRLIAEHLDDHELIGIIKENIQNKSSRDMDSISRRLLSLIDREKLMKVENALSHLEAELPYPLADSAYIGLVAHLALAMERIEKGEKIRFDEHTLSELAGTPEYVVAKNIMERLQHIFQMEIPQDEIGYITMHLRGAKLRQSPEDAVWPENTELAALTARFIALCEERLGLSLREDTSLFHGLLTHLEPALYRLRRQMEIHNPILGQIKQNYPELFTVAKEVVAVLLPELQVPEEEVGYLVMHLGAALERGRLEHHRYRALVVCSSGIGSSKILATRIKKEIPEIVSLRNLSMFDLGNVPRSDYDLIISTLPLALDPAEYVVVSPLLPQDDIQKIKFHLHNRPVQVGAAKKESKIVPPGRQSQEQLKAMQLYATYANQILDGLWGQRVSNSQHDMPALLRDICTELEKRETVLAAEAVVEQLIAREKLGGLGIPGTSMALFHGRNEAVQKASFTFHRLEQPVLLRSMDEEEMQVDLLLLLLGPKEVPKEGLEVLSEVSSLLIEEDMQNLLQTGEPQRIADYIAGRLYAFCLKKTGWERTK</sequence>
<dbReference type="Pfam" id="PF00359">
    <property type="entry name" value="PTS_EIIA_2"/>
    <property type="match status" value="1"/>
</dbReference>
<evidence type="ECO:0000256" key="4">
    <source>
        <dbReference type="ARBA" id="ARBA00023163"/>
    </source>
</evidence>
<dbReference type="Gene3D" id="3.40.50.2300">
    <property type="match status" value="1"/>
</dbReference>
<dbReference type="InterPro" id="IPR036390">
    <property type="entry name" value="WH_DNA-bd_sf"/>
</dbReference>
<keyword evidence="2" id="KW-0677">Repeat</keyword>
<proteinExistence type="predicted"/>
<dbReference type="InterPro" id="IPR002178">
    <property type="entry name" value="PTS_EIIA_type-2_dom"/>
</dbReference>
<dbReference type="InterPro" id="IPR011608">
    <property type="entry name" value="PRD"/>
</dbReference>
<keyword evidence="11" id="KW-1185">Reference proteome</keyword>
<feature type="domain" description="PTS EIIB type-2" evidence="6">
    <location>
        <begin position="420"/>
        <end position="509"/>
    </location>
</feature>
<dbReference type="InterPro" id="IPR013196">
    <property type="entry name" value="HTH_11"/>
</dbReference>
<evidence type="ECO:0000256" key="3">
    <source>
        <dbReference type="ARBA" id="ARBA00023015"/>
    </source>
</evidence>
<dbReference type="PROSITE" id="PS51094">
    <property type="entry name" value="PTS_EIIA_TYPE_2"/>
    <property type="match status" value="1"/>
</dbReference>
<keyword evidence="4" id="KW-0804">Transcription</keyword>
<dbReference type="Proteomes" id="UP000276178">
    <property type="component" value="Unassembled WGS sequence"/>
</dbReference>
<dbReference type="AlphaFoldDB" id="A0A3M8AR25"/>
<dbReference type="Proteomes" id="UP000317180">
    <property type="component" value="Unassembled WGS sequence"/>
</dbReference>
<dbReference type="Gene3D" id="1.10.10.10">
    <property type="entry name" value="Winged helix-like DNA-binding domain superfamily/Winged helix DNA-binding domain"/>
    <property type="match status" value="2"/>
</dbReference>
<keyword evidence="3" id="KW-0805">Transcription regulation</keyword>
<dbReference type="InterPro" id="IPR036388">
    <property type="entry name" value="WH-like_DNA-bd_sf"/>
</dbReference>
<protein>
    <submittedName>
        <fullName evidence="9">PRD domain-containing protein</fullName>
    </submittedName>
    <submittedName>
        <fullName evidence="8">Transcriptional regulator MtlR</fullName>
    </submittedName>
</protein>
<dbReference type="Gene3D" id="1.10.1790.10">
    <property type="entry name" value="PRD domain"/>
    <property type="match status" value="2"/>
</dbReference>
<evidence type="ECO:0000256" key="1">
    <source>
        <dbReference type="ARBA" id="ARBA00022679"/>
    </source>
</evidence>
<dbReference type="SUPFAM" id="SSF52794">
    <property type="entry name" value="PTS system IIB component-like"/>
    <property type="match status" value="1"/>
</dbReference>
<dbReference type="RefSeq" id="WP_026557599.1">
    <property type="nucleotide sequence ID" value="NZ_BJOD01000013.1"/>
</dbReference>
<dbReference type="OrthoDB" id="9776005at2"/>
<dbReference type="InterPro" id="IPR016152">
    <property type="entry name" value="PTrfase/Anion_transptr"/>
</dbReference>
<dbReference type="InterPro" id="IPR013011">
    <property type="entry name" value="PTS_EIIB_2"/>
</dbReference>
<name>A0A3M8AR25_9BACL</name>
<dbReference type="EMBL" id="BJOD01000013">
    <property type="protein sequence ID" value="GED25411.1"/>
    <property type="molecule type" value="Genomic_DNA"/>
</dbReference>
<feature type="domain" description="PTS EIIA type-2" evidence="5">
    <location>
        <begin position="540"/>
        <end position="687"/>
    </location>
</feature>
<dbReference type="GeneID" id="82809522"/>
<dbReference type="PROSITE" id="PS51372">
    <property type="entry name" value="PRD_2"/>
    <property type="match status" value="2"/>
</dbReference>
<evidence type="ECO:0000313" key="10">
    <source>
        <dbReference type="Proteomes" id="UP000276178"/>
    </source>
</evidence>
<comment type="caution">
    <text evidence="9">The sequence shown here is derived from an EMBL/GenBank/DDBJ whole genome shotgun (WGS) entry which is preliminary data.</text>
</comment>
<dbReference type="Pfam" id="PF08279">
    <property type="entry name" value="HTH_11"/>
    <property type="match status" value="1"/>
</dbReference>
<feature type="domain" description="PRD" evidence="7">
    <location>
        <begin position="311"/>
        <end position="416"/>
    </location>
</feature>